<feature type="compositionally biased region" description="Acidic residues" evidence="3">
    <location>
        <begin position="25"/>
        <end position="42"/>
    </location>
</feature>
<keyword evidence="2" id="KW-0539">Nucleus</keyword>
<name>A0ABR2V4D3_9PEZI</name>
<dbReference type="Pfam" id="PF05160">
    <property type="entry name" value="DSS1_SEM1"/>
    <property type="match status" value="1"/>
</dbReference>
<comment type="caution">
    <text evidence="4">The sequence shown here is derived from an EMBL/GenBank/DDBJ whole genome shotgun (WGS) entry which is preliminary data.</text>
</comment>
<sequence length="101" mass="11296">MASDKPTSAEKPEQPQTAQKSAATLEEDDEFEDFPVEDWPENETEKAAQAAQTASAAATEGEGKEGEKYLWEKSWDDDDTADDFSAQLREELRKVDAAKRR</sequence>
<dbReference type="Proteomes" id="UP001408356">
    <property type="component" value="Unassembled WGS sequence"/>
</dbReference>
<dbReference type="GO" id="GO:0000502">
    <property type="term" value="C:proteasome complex"/>
    <property type="evidence" value="ECO:0007669"/>
    <property type="project" value="UniProtKB-KW"/>
</dbReference>
<feature type="region of interest" description="Disordered" evidence="3">
    <location>
        <begin position="1"/>
        <end position="82"/>
    </location>
</feature>
<organism evidence="4 5">
    <name type="scientific">Seiridium unicorne</name>
    <dbReference type="NCBI Taxonomy" id="138068"/>
    <lineage>
        <taxon>Eukaryota</taxon>
        <taxon>Fungi</taxon>
        <taxon>Dikarya</taxon>
        <taxon>Ascomycota</taxon>
        <taxon>Pezizomycotina</taxon>
        <taxon>Sordariomycetes</taxon>
        <taxon>Xylariomycetidae</taxon>
        <taxon>Amphisphaeriales</taxon>
        <taxon>Sporocadaceae</taxon>
        <taxon>Seiridium</taxon>
    </lineage>
</organism>
<dbReference type="CDD" id="cd13768">
    <property type="entry name" value="DSS1_Sem1"/>
    <property type="match status" value="1"/>
</dbReference>
<evidence type="ECO:0000256" key="1">
    <source>
        <dbReference type="ARBA" id="ARBA00034491"/>
    </source>
</evidence>
<dbReference type="EMBL" id="JARVKF010000157">
    <property type="protein sequence ID" value="KAK9421767.1"/>
    <property type="molecule type" value="Genomic_DNA"/>
</dbReference>
<feature type="compositionally biased region" description="Basic and acidic residues" evidence="3">
    <location>
        <begin position="61"/>
        <end position="74"/>
    </location>
</feature>
<gene>
    <name evidence="4" type="ORF">SUNI508_05368</name>
</gene>
<accession>A0ABR2V4D3</accession>
<comment type="similarity">
    <text evidence="1 2">Belongs to the DSS1/SEM1 family.</text>
</comment>
<evidence type="ECO:0000313" key="5">
    <source>
        <dbReference type="Proteomes" id="UP001408356"/>
    </source>
</evidence>
<dbReference type="PANTHER" id="PTHR16771">
    <property type="entry name" value="26 PROTEASOME COMPLEX SUBUNIT DSS1"/>
    <property type="match status" value="1"/>
</dbReference>
<comment type="subcellular location">
    <subcellularLocation>
        <location evidence="2">Nucleus</location>
    </subcellularLocation>
</comment>
<comment type="function">
    <text evidence="2">Component of the 26S proteasome, a multiprotein complex involved in the ATP-dependent degradation of ubiquitinated proteins.</text>
</comment>
<evidence type="ECO:0000256" key="2">
    <source>
        <dbReference type="RuleBase" id="RU369057"/>
    </source>
</evidence>
<reference evidence="4 5" key="1">
    <citation type="journal article" date="2024" name="J. Plant Pathol.">
        <title>Sequence and assembly of the genome of Seiridium unicorne, isolate CBS 538.82, causal agent of cypress canker disease.</title>
        <authorList>
            <person name="Scali E."/>
            <person name="Rocca G.D."/>
            <person name="Danti R."/>
            <person name="Garbelotto M."/>
            <person name="Barberini S."/>
            <person name="Baroncelli R."/>
            <person name="Emiliani G."/>
        </authorList>
    </citation>
    <scope>NUCLEOTIDE SEQUENCE [LARGE SCALE GENOMIC DNA]</scope>
    <source>
        <strain evidence="4 5">BM-138-508</strain>
    </source>
</reference>
<feature type="compositionally biased region" description="Low complexity" evidence="3">
    <location>
        <begin position="47"/>
        <end position="60"/>
    </location>
</feature>
<dbReference type="SMART" id="SM01385">
    <property type="entry name" value="DSS1_SEM1"/>
    <property type="match status" value="1"/>
</dbReference>
<evidence type="ECO:0000256" key="3">
    <source>
        <dbReference type="SAM" id="MobiDB-lite"/>
    </source>
</evidence>
<protein>
    <recommendedName>
        <fullName evidence="2">26S proteasome complex subunit SEM1</fullName>
    </recommendedName>
</protein>
<keyword evidence="2 4" id="KW-0647">Proteasome</keyword>
<evidence type="ECO:0000313" key="4">
    <source>
        <dbReference type="EMBL" id="KAK9421767.1"/>
    </source>
</evidence>
<proteinExistence type="inferred from homology"/>
<dbReference type="PANTHER" id="PTHR16771:SF0">
    <property type="entry name" value="26S PROTEASOME COMPLEX SUBUNIT SEM1"/>
    <property type="match status" value="1"/>
</dbReference>
<keyword evidence="5" id="KW-1185">Reference proteome</keyword>
<dbReference type="InterPro" id="IPR007834">
    <property type="entry name" value="DSS1_SEM1"/>
</dbReference>